<gene>
    <name evidence="2" type="ORF">S12H4_22274</name>
</gene>
<evidence type="ECO:0000256" key="1">
    <source>
        <dbReference type="SAM" id="MobiDB-lite"/>
    </source>
</evidence>
<proteinExistence type="predicted"/>
<accession>X1SGF3</accession>
<name>X1SGF3_9ZZZZ</name>
<feature type="region of interest" description="Disordered" evidence="1">
    <location>
        <begin position="1"/>
        <end position="45"/>
    </location>
</feature>
<sequence length="45" mass="4640">MLIGNRGNEASQACKGNRIKEASQGAAGSPPQPPELGKIKHEATP</sequence>
<evidence type="ECO:0000313" key="2">
    <source>
        <dbReference type="EMBL" id="GAI74470.1"/>
    </source>
</evidence>
<organism evidence="2">
    <name type="scientific">marine sediment metagenome</name>
    <dbReference type="NCBI Taxonomy" id="412755"/>
    <lineage>
        <taxon>unclassified sequences</taxon>
        <taxon>metagenomes</taxon>
        <taxon>ecological metagenomes</taxon>
    </lineage>
</organism>
<dbReference type="AlphaFoldDB" id="X1SGF3"/>
<protein>
    <submittedName>
        <fullName evidence="2">Uncharacterized protein</fullName>
    </submittedName>
</protein>
<reference evidence="2" key="1">
    <citation type="journal article" date="2014" name="Front. Microbiol.">
        <title>High frequency of phylogenetically diverse reductive dehalogenase-homologous genes in deep subseafloor sedimentary metagenomes.</title>
        <authorList>
            <person name="Kawai M."/>
            <person name="Futagami T."/>
            <person name="Toyoda A."/>
            <person name="Takaki Y."/>
            <person name="Nishi S."/>
            <person name="Hori S."/>
            <person name="Arai W."/>
            <person name="Tsubouchi T."/>
            <person name="Morono Y."/>
            <person name="Uchiyama I."/>
            <person name="Ito T."/>
            <person name="Fujiyama A."/>
            <person name="Inagaki F."/>
            <person name="Takami H."/>
        </authorList>
    </citation>
    <scope>NUCLEOTIDE SEQUENCE</scope>
    <source>
        <strain evidence="2">Expedition CK06-06</strain>
    </source>
</reference>
<comment type="caution">
    <text evidence="2">The sequence shown here is derived from an EMBL/GenBank/DDBJ whole genome shotgun (WGS) entry which is preliminary data.</text>
</comment>
<dbReference type="EMBL" id="BARW01011584">
    <property type="protein sequence ID" value="GAI74470.1"/>
    <property type="molecule type" value="Genomic_DNA"/>
</dbReference>